<keyword evidence="1" id="KW-0597">Phosphoprotein</keyword>
<dbReference type="Gene3D" id="3.30.2320.60">
    <property type="entry name" value="FhaA, phosphopeptide-binding domain (DUF3662)"/>
    <property type="match status" value="1"/>
</dbReference>
<reference evidence="4 5" key="1">
    <citation type="submission" date="2016-10" db="EMBL/GenBank/DDBJ databases">
        <authorList>
            <person name="de Groot N.N."/>
        </authorList>
    </citation>
    <scope>NUCLEOTIDE SEQUENCE [LARGE SCALE GENOMIC DNA]</scope>
    <source>
        <strain evidence="5">P4-7,KCTC 19426,CECT 7604</strain>
    </source>
</reference>
<keyword evidence="5" id="KW-1185">Reference proteome</keyword>
<dbReference type="PANTHER" id="PTHR23308">
    <property type="entry name" value="NUCLEAR INHIBITOR OF PROTEIN PHOSPHATASE-1"/>
    <property type="match status" value="1"/>
</dbReference>
<organism evidence="4 5">
    <name type="scientific">Nakamurella panacisegetis</name>
    <dbReference type="NCBI Taxonomy" id="1090615"/>
    <lineage>
        <taxon>Bacteria</taxon>
        <taxon>Bacillati</taxon>
        <taxon>Actinomycetota</taxon>
        <taxon>Actinomycetes</taxon>
        <taxon>Nakamurellales</taxon>
        <taxon>Nakamurellaceae</taxon>
        <taxon>Nakamurella</taxon>
    </lineage>
</organism>
<gene>
    <name evidence="4" type="ORF">SAMN04515671_1385</name>
</gene>
<dbReference type="SUPFAM" id="SSF49879">
    <property type="entry name" value="SMAD/FHA domain"/>
    <property type="match status" value="1"/>
</dbReference>
<dbReference type="InterPro" id="IPR008984">
    <property type="entry name" value="SMAD_FHA_dom_sf"/>
</dbReference>
<dbReference type="InterPro" id="IPR000253">
    <property type="entry name" value="FHA_dom"/>
</dbReference>
<evidence type="ECO:0000313" key="5">
    <source>
        <dbReference type="Proteomes" id="UP000198741"/>
    </source>
</evidence>
<evidence type="ECO:0000256" key="2">
    <source>
        <dbReference type="SAM" id="MobiDB-lite"/>
    </source>
</evidence>
<evidence type="ECO:0000256" key="1">
    <source>
        <dbReference type="ARBA" id="ARBA00022553"/>
    </source>
</evidence>
<feature type="compositionally biased region" description="Low complexity" evidence="2">
    <location>
        <begin position="197"/>
        <end position="214"/>
    </location>
</feature>
<sequence>MGVIQSFERKLQGAVAGTFARLFGGSVHPTEVADALQTEAANHLQHQAGRTIAPNRYTVRLGPSDHDGVGHDEQRVASALSTMIREYLDEQGWQTFGDVAVTLEESDVLHTGQFRISSLVDPDVGRRSAHRSAGVRSMTQQPEDAGRPPANQPPSGSQAAYPQDPNRPADQPGWGQPAYGQPPVAQPYPPSGQQPAYDPAYGQPQYGQPGGYPAQPYPPAGQQPGYDPAQGQPGYGAPQPGYGPPQPGYGPPDPGYAQPGYGAPASNPYGQPAQPGYDPAYGQPQYGQPQYRQPPYGQPGYDQQYGQPQYAPPAPVDVQAMLSVDDGSHRTYQLQRGSNIVGRGQDASFRLPDTSVSRRHVDIYFDGQVAVMHDLGSTNGTSVNGSTVQTWQLADGDVIRVGHSTVVFNIHR</sequence>
<accession>A0A1H0KP24</accession>
<feature type="domain" description="FHA" evidence="3">
    <location>
        <begin position="339"/>
        <end position="388"/>
    </location>
</feature>
<dbReference type="CDD" id="cd22668">
    <property type="entry name" value="FHA_FhaA-like"/>
    <property type="match status" value="1"/>
</dbReference>
<dbReference type="InterPro" id="IPR050923">
    <property type="entry name" value="Cell_Proc_Reg/RNA_Proc"/>
</dbReference>
<dbReference type="STRING" id="1090615.SAMN04515671_1385"/>
<dbReference type="Pfam" id="PF12401">
    <property type="entry name" value="FhaA_N"/>
    <property type="match status" value="1"/>
</dbReference>
<proteinExistence type="predicted"/>
<dbReference type="Proteomes" id="UP000198741">
    <property type="component" value="Chromosome I"/>
</dbReference>
<dbReference type="InterPro" id="IPR022128">
    <property type="entry name" value="FhaA_N"/>
</dbReference>
<feature type="compositionally biased region" description="Low complexity" evidence="2">
    <location>
        <begin position="222"/>
        <end position="240"/>
    </location>
</feature>
<feature type="compositionally biased region" description="Low complexity" evidence="2">
    <location>
        <begin position="274"/>
        <end position="309"/>
    </location>
</feature>
<dbReference type="PROSITE" id="PS50006">
    <property type="entry name" value="FHA_DOMAIN"/>
    <property type="match status" value="1"/>
</dbReference>
<dbReference type="Pfam" id="PF00498">
    <property type="entry name" value="FHA"/>
    <property type="match status" value="1"/>
</dbReference>
<dbReference type="SMART" id="SM00240">
    <property type="entry name" value="FHA"/>
    <property type="match status" value="1"/>
</dbReference>
<dbReference type="OrthoDB" id="151099at2"/>
<dbReference type="Gene3D" id="2.60.200.20">
    <property type="match status" value="1"/>
</dbReference>
<feature type="compositionally biased region" description="Pro residues" evidence="2">
    <location>
        <begin position="241"/>
        <end position="254"/>
    </location>
</feature>
<name>A0A1H0KP24_9ACTN</name>
<evidence type="ECO:0000259" key="3">
    <source>
        <dbReference type="PROSITE" id="PS50006"/>
    </source>
</evidence>
<dbReference type="InterPro" id="IPR042287">
    <property type="entry name" value="FhaA_N_sf"/>
</dbReference>
<protein>
    <submittedName>
        <fullName evidence="4">FHA domain-containing protein</fullName>
    </submittedName>
</protein>
<dbReference type="AlphaFoldDB" id="A0A1H0KP24"/>
<feature type="compositionally biased region" description="Low complexity" evidence="2">
    <location>
        <begin position="255"/>
        <end position="265"/>
    </location>
</feature>
<feature type="region of interest" description="Disordered" evidence="2">
    <location>
        <begin position="124"/>
        <end position="313"/>
    </location>
</feature>
<dbReference type="RefSeq" id="WP_090475311.1">
    <property type="nucleotide sequence ID" value="NZ_LT629710.1"/>
</dbReference>
<evidence type="ECO:0000313" key="4">
    <source>
        <dbReference type="EMBL" id="SDO57689.1"/>
    </source>
</evidence>
<dbReference type="EMBL" id="LT629710">
    <property type="protein sequence ID" value="SDO57689.1"/>
    <property type="molecule type" value="Genomic_DNA"/>
</dbReference>